<dbReference type="SUPFAM" id="SSF52540">
    <property type="entry name" value="P-loop containing nucleoside triphosphate hydrolases"/>
    <property type="match status" value="1"/>
</dbReference>
<dbReference type="GO" id="GO:0055085">
    <property type="term" value="P:transmembrane transport"/>
    <property type="evidence" value="ECO:0007669"/>
    <property type="project" value="UniProtKB-ARBA"/>
</dbReference>
<dbReference type="PROSITE" id="PS50893">
    <property type="entry name" value="ABC_TRANSPORTER_2"/>
    <property type="match status" value="1"/>
</dbReference>
<keyword evidence="3" id="KW-0547">Nucleotide-binding</keyword>
<dbReference type="GO" id="GO:0015833">
    <property type="term" value="P:peptide transport"/>
    <property type="evidence" value="ECO:0007669"/>
    <property type="project" value="InterPro"/>
</dbReference>
<sequence>MSEHVISGSTGRGATVDAAAVPHAPFREGEPLLRVEGLVKHFPLTQGIVFKKTIGQVRAVDGVNFTLNSGETLGLVGESGCGKSTVSKLLMSLEKPTAGSVFYKGTDITDLKGRELRRLRRNIQIIFQDPYSSLNPRMTVGDIVSEPWDIHPDVVAAKDRQGRTRELLERVGLNPDFVNRYPHQFSGGQRQRIGIARALALQPEIIICDEPVSALDVSVQAQVVNLLEELQRDFGLAYIFIAHDLSVVRHISDRVAVMYLGSIVEIGSEDDIYEKTAHPYTQALLSAVPVLDPTVRAQKKRIMLTGDVPSPANPPSGCRFRTRCWKAQDICATSAPELVDRGQGHPVACHFAEAVQVVEAVEVAAEPLPDNAPGLSAPGSRRIGATPEP</sequence>
<dbReference type="FunFam" id="3.40.50.300:FF:000016">
    <property type="entry name" value="Oligopeptide ABC transporter ATP-binding component"/>
    <property type="match status" value="1"/>
</dbReference>
<dbReference type="InterPro" id="IPR003593">
    <property type="entry name" value="AAA+_ATPase"/>
</dbReference>
<name>A0A6J4LVT2_9ACTN</name>
<feature type="region of interest" description="Disordered" evidence="5">
    <location>
        <begin position="368"/>
        <end position="389"/>
    </location>
</feature>
<dbReference type="CDD" id="cd03257">
    <property type="entry name" value="ABC_NikE_OppD_transporters"/>
    <property type="match status" value="1"/>
</dbReference>
<organism evidence="7">
    <name type="scientific">uncultured Frankineae bacterium</name>
    <dbReference type="NCBI Taxonomy" id="437475"/>
    <lineage>
        <taxon>Bacteria</taxon>
        <taxon>Bacillati</taxon>
        <taxon>Actinomycetota</taxon>
        <taxon>Actinomycetes</taxon>
        <taxon>Frankiales</taxon>
        <taxon>environmental samples</taxon>
    </lineage>
</organism>
<protein>
    <submittedName>
        <fullName evidence="7">Oligopeptide transport ATP-binding protein OppF</fullName>
    </submittedName>
</protein>
<dbReference type="InterPro" id="IPR050319">
    <property type="entry name" value="ABC_transp_ATP-bind"/>
</dbReference>
<comment type="similarity">
    <text evidence="1">Belongs to the ABC transporter superfamily.</text>
</comment>
<reference evidence="7" key="1">
    <citation type="submission" date="2020-02" db="EMBL/GenBank/DDBJ databases">
        <authorList>
            <person name="Meier V. D."/>
        </authorList>
    </citation>
    <scope>NUCLEOTIDE SEQUENCE</scope>
    <source>
        <strain evidence="7">AVDCRST_MAG16</strain>
    </source>
</reference>
<dbReference type="GO" id="GO:0005524">
    <property type="term" value="F:ATP binding"/>
    <property type="evidence" value="ECO:0007669"/>
    <property type="project" value="UniProtKB-KW"/>
</dbReference>
<keyword evidence="2" id="KW-0813">Transport</keyword>
<proteinExistence type="inferred from homology"/>
<dbReference type="Pfam" id="PF00005">
    <property type="entry name" value="ABC_tran"/>
    <property type="match status" value="1"/>
</dbReference>
<dbReference type="InterPro" id="IPR027417">
    <property type="entry name" value="P-loop_NTPase"/>
</dbReference>
<dbReference type="NCBIfam" id="TIGR01727">
    <property type="entry name" value="oligo_HPY"/>
    <property type="match status" value="1"/>
</dbReference>
<dbReference type="InterPro" id="IPR013563">
    <property type="entry name" value="Oligopep_ABC_C"/>
</dbReference>
<dbReference type="EMBL" id="CADCUE010000170">
    <property type="protein sequence ID" value="CAA9342672.1"/>
    <property type="molecule type" value="Genomic_DNA"/>
</dbReference>
<evidence type="ECO:0000256" key="4">
    <source>
        <dbReference type="ARBA" id="ARBA00022840"/>
    </source>
</evidence>
<dbReference type="Gene3D" id="3.40.50.300">
    <property type="entry name" value="P-loop containing nucleotide triphosphate hydrolases"/>
    <property type="match status" value="1"/>
</dbReference>
<dbReference type="PANTHER" id="PTHR43776">
    <property type="entry name" value="TRANSPORT ATP-BINDING PROTEIN"/>
    <property type="match status" value="1"/>
</dbReference>
<feature type="domain" description="ABC transporter" evidence="6">
    <location>
        <begin position="33"/>
        <end position="285"/>
    </location>
</feature>
<evidence type="ECO:0000256" key="1">
    <source>
        <dbReference type="ARBA" id="ARBA00005417"/>
    </source>
</evidence>
<dbReference type="NCBIfam" id="NF008453">
    <property type="entry name" value="PRK11308.1"/>
    <property type="match status" value="1"/>
</dbReference>
<accession>A0A6J4LVT2</accession>
<dbReference type="PROSITE" id="PS00211">
    <property type="entry name" value="ABC_TRANSPORTER_1"/>
    <property type="match status" value="1"/>
</dbReference>
<dbReference type="GO" id="GO:0016887">
    <property type="term" value="F:ATP hydrolysis activity"/>
    <property type="evidence" value="ECO:0007669"/>
    <property type="project" value="InterPro"/>
</dbReference>
<keyword evidence="4 7" id="KW-0067">ATP-binding</keyword>
<evidence type="ECO:0000259" key="6">
    <source>
        <dbReference type="PROSITE" id="PS50893"/>
    </source>
</evidence>
<dbReference type="InterPro" id="IPR003439">
    <property type="entry name" value="ABC_transporter-like_ATP-bd"/>
</dbReference>
<evidence type="ECO:0000313" key="7">
    <source>
        <dbReference type="EMBL" id="CAA9342672.1"/>
    </source>
</evidence>
<dbReference type="SMART" id="SM00382">
    <property type="entry name" value="AAA"/>
    <property type="match status" value="1"/>
</dbReference>
<dbReference type="Pfam" id="PF08352">
    <property type="entry name" value="oligo_HPY"/>
    <property type="match status" value="1"/>
</dbReference>
<evidence type="ECO:0000256" key="3">
    <source>
        <dbReference type="ARBA" id="ARBA00022741"/>
    </source>
</evidence>
<dbReference type="AlphaFoldDB" id="A0A6J4LVT2"/>
<dbReference type="InterPro" id="IPR017871">
    <property type="entry name" value="ABC_transporter-like_CS"/>
</dbReference>
<gene>
    <name evidence="7" type="ORF">AVDCRST_MAG16-1951</name>
</gene>
<dbReference type="PANTHER" id="PTHR43776:SF7">
    <property type="entry name" value="D,D-DIPEPTIDE TRANSPORT ATP-BINDING PROTEIN DDPF-RELATED"/>
    <property type="match status" value="1"/>
</dbReference>
<evidence type="ECO:0000256" key="5">
    <source>
        <dbReference type="SAM" id="MobiDB-lite"/>
    </source>
</evidence>
<evidence type="ECO:0000256" key="2">
    <source>
        <dbReference type="ARBA" id="ARBA00022448"/>
    </source>
</evidence>